<dbReference type="GO" id="GO:0006508">
    <property type="term" value="P:proteolysis"/>
    <property type="evidence" value="ECO:0007669"/>
    <property type="project" value="InterPro"/>
</dbReference>
<keyword evidence="6" id="KW-1185">Reference proteome</keyword>
<name>A0AAU9PSY4_9ASTR</name>
<dbReference type="Proteomes" id="UP001157418">
    <property type="component" value="Unassembled WGS sequence"/>
</dbReference>
<reference evidence="5 6" key="1">
    <citation type="submission" date="2022-01" db="EMBL/GenBank/DDBJ databases">
        <authorList>
            <person name="Xiong W."/>
            <person name="Schranz E."/>
        </authorList>
    </citation>
    <scope>NUCLEOTIDE SEQUENCE [LARGE SCALE GENOMIC DNA]</scope>
</reference>
<dbReference type="InterPro" id="IPR028361">
    <property type="entry name" value="GPI_transamidase"/>
</dbReference>
<keyword evidence="4" id="KW-0732">Signal</keyword>
<gene>
    <name evidence="5" type="ORF">LVIROSA_LOCUS38747</name>
</gene>
<evidence type="ECO:0000256" key="1">
    <source>
        <dbReference type="ARBA" id="ARBA00004687"/>
    </source>
</evidence>
<dbReference type="GO" id="GO:0006506">
    <property type="term" value="P:GPI anchor biosynthetic process"/>
    <property type="evidence" value="ECO:0007669"/>
    <property type="project" value="UniProtKB-KW"/>
</dbReference>
<comment type="similarity">
    <text evidence="2">Belongs to the peptidase C13 family.</text>
</comment>
<organism evidence="5 6">
    <name type="scientific">Lactuca virosa</name>
    <dbReference type="NCBI Taxonomy" id="75947"/>
    <lineage>
        <taxon>Eukaryota</taxon>
        <taxon>Viridiplantae</taxon>
        <taxon>Streptophyta</taxon>
        <taxon>Embryophyta</taxon>
        <taxon>Tracheophyta</taxon>
        <taxon>Spermatophyta</taxon>
        <taxon>Magnoliopsida</taxon>
        <taxon>eudicotyledons</taxon>
        <taxon>Gunneridae</taxon>
        <taxon>Pentapetalae</taxon>
        <taxon>asterids</taxon>
        <taxon>campanulids</taxon>
        <taxon>Asterales</taxon>
        <taxon>Asteraceae</taxon>
        <taxon>Cichorioideae</taxon>
        <taxon>Cichorieae</taxon>
        <taxon>Lactucinae</taxon>
        <taxon>Lactuca</taxon>
    </lineage>
</organism>
<evidence type="ECO:0000313" key="5">
    <source>
        <dbReference type="EMBL" id="CAH1453506.1"/>
    </source>
</evidence>
<evidence type="ECO:0000256" key="3">
    <source>
        <dbReference type="ARBA" id="ARBA00022502"/>
    </source>
</evidence>
<comment type="caution">
    <text evidence="5">The sequence shown here is derived from an EMBL/GenBank/DDBJ whole genome shotgun (WGS) entry which is preliminary data.</text>
</comment>
<dbReference type="PANTHER" id="PTHR48067:SF1">
    <property type="entry name" value="GPI-ANCHOR TRANSAMIDASE"/>
    <property type="match status" value="1"/>
</dbReference>
<dbReference type="InterPro" id="IPR001096">
    <property type="entry name" value="Peptidase_C13"/>
</dbReference>
<dbReference type="PANTHER" id="PTHR48067">
    <property type="entry name" value="GPI-ANCHOR TRANSAMIDASE"/>
    <property type="match status" value="1"/>
</dbReference>
<dbReference type="Gene3D" id="3.40.50.1460">
    <property type="match status" value="1"/>
</dbReference>
<comment type="pathway">
    <text evidence="1">Glycolipid biosynthesis; glycosylphosphatidylinositol-anchor biosynthesis.</text>
</comment>
<dbReference type="GO" id="GO:0016255">
    <property type="term" value="P:attachment of GPI anchor to protein"/>
    <property type="evidence" value="ECO:0007669"/>
    <property type="project" value="InterPro"/>
</dbReference>
<keyword evidence="3" id="KW-0337">GPI-anchor biosynthesis</keyword>
<proteinExistence type="inferred from homology"/>
<dbReference type="AlphaFoldDB" id="A0AAU9PSY4"/>
<evidence type="ECO:0000256" key="2">
    <source>
        <dbReference type="ARBA" id="ARBA00009941"/>
    </source>
</evidence>
<dbReference type="EMBL" id="CAKMRJ010005745">
    <property type="protein sequence ID" value="CAH1453506.1"/>
    <property type="molecule type" value="Genomic_DNA"/>
</dbReference>
<dbReference type="Pfam" id="PF01650">
    <property type="entry name" value="Peptidase_C13"/>
    <property type="match status" value="1"/>
</dbReference>
<dbReference type="GO" id="GO:0003923">
    <property type="term" value="F:GPI-anchor transamidase activity"/>
    <property type="evidence" value="ECO:0007669"/>
    <property type="project" value="InterPro"/>
</dbReference>
<evidence type="ECO:0000313" key="6">
    <source>
        <dbReference type="Proteomes" id="UP001157418"/>
    </source>
</evidence>
<accession>A0AAU9PSY4</accession>
<evidence type="ECO:0000256" key="4">
    <source>
        <dbReference type="ARBA" id="ARBA00022729"/>
    </source>
</evidence>
<protein>
    <submittedName>
        <fullName evidence="5">Uncharacterized protein</fullName>
    </submittedName>
</protein>
<dbReference type="GO" id="GO:0042765">
    <property type="term" value="C:GPI-anchor transamidase complex"/>
    <property type="evidence" value="ECO:0007669"/>
    <property type="project" value="InterPro"/>
</dbReference>
<sequence>MTDERKLINSRLGRGGMTAKVKVAVYASQIGIPVDTLSLYSHDLVDAVKQMKEKSRFKELLIMVDTCQAATLFSQLHSPGVLAIGSSMKGENSYSHHLDSRVYESLVVFGDIRQWDRASVEIDITESTFHRWLQDVPSFGVQEHGMGPRGSALICGYTTYQVGVKKLADVHFSLI</sequence>